<accession>D8PD25</accession>
<evidence type="ECO:0000313" key="9">
    <source>
        <dbReference type="EMBL" id="CBK41134.1"/>
    </source>
</evidence>
<dbReference type="eggNOG" id="COG0054">
    <property type="taxonomic scope" value="Bacteria"/>
</dbReference>
<dbReference type="InterPro" id="IPR034964">
    <property type="entry name" value="LS"/>
</dbReference>
<feature type="region of interest" description="Disordered" evidence="8">
    <location>
        <begin position="155"/>
        <end position="180"/>
    </location>
</feature>
<evidence type="ECO:0000256" key="1">
    <source>
        <dbReference type="ARBA" id="ARBA00004917"/>
    </source>
</evidence>
<comment type="similarity">
    <text evidence="2 7">Belongs to the DMRL synthase family.</text>
</comment>
<dbReference type="Proteomes" id="UP000001660">
    <property type="component" value="Chromosome"/>
</dbReference>
<feature type="binding site" evidence="7">
    <location>
        <begin position="56"/>
        <end position="58"/>
    </location>
    <ligand>
        <name>5-amino-6-(D-ribitylamino)uracil</name>
        <dbReference type="ChEBI" id="CHEBI:15934"/>
    </ligand>
</feature>
<dbReference type="InterPro" id="IPR036467">
    <property type="entry name" value="LS/RS_sf"/>
</dbReference>
<dbReference type="EC" id="2.5.1.78" evidence="3 7"/>
<dbReference type="KEGG" id="nde:NIDE1384"/>
<feature type="binding site" evidence="7">
    <location>
        <position position="127"/>
    </location>
    <ligand>
        <name>(2S)-2-hydroxy-3-oxobutyl phosphate</name>
        <dbReference type="ChEBI" id="CHEBI:58830"/>
    </ligand>
</feature>
<dbReference type="AlphaFoldDB" id="D8PD25"/>
<dbReference type="UniPathway" id="UPA00275">
    <property type="reaction ID" value="UER00404"/>
</dbReference>
<dbReference type="GO" id="GO:0005829">
    <property type="term" value="C:cytosol"/>
    <property type="evidence" value="ECO:0007669"/>
    <property type="project" value="TreeGrafter"/>
</dbReference>
<dbReference type="EMBL" id="FP929003">
    <property type="protein sequence ID" value="CBK41134.1"/>
    <property type="molecule type" value="Genomic_DNA"/>
</dbReference>
<dbReference type="Pfam" id="PF00885">
    <property type="entry name" value="DMRL_synthase"/>
    <property type="match status" value="1"/>
</dbReference>
<evidence type="ECO:0000256" key="7">
    <source>
        <dbReference type="HAMAP-Rule" id="MF_00178"/>
    </source>
</evidence>
<feature type="compositionally biased region" description="Basic residues" evidence="8">
    <location>
        <begin position="170"/>
        <end position="180"/>
    </location>
</feature>
<feature type="binding site" evidence="7">
    <location>
        <begin position="85"/>
        <end position="86"/>
    </location>
    <ligand>
        <name>(2S)-2-hydroxy-3-oxobutyl phosphate</name>
        <dbReference type="ChEBI" id="CHEBI:58830"/>
    </ligand>
</feature>
<feature type="active site" description="Proton donor" evidence="7">
    <location>
        <position position="88"/>
    </location>
</feature>
<comment type="catalytic activity">
    <reaction evidence="6 7">
        <text>(2S)-2-hydroxy-3-oxobutyl phosphate + 5-amino-6-(D-ribitylamino)uracil = 6,7-dimethyl-8-(1-D-ribityl)lumazine + phosphate + 2 H2O + H(+)</text>
        <dbReference type="Rhea" id="RHEA:26152"/>
        <dbReference type="ChEBI" id="CHEBI:15377"/>
        <dbReference type="ChEBI" id="CHEBI:15378"/>
        <dbReference type="ChEBI" id="CHEBI:15934"/>
        <dbReference type="ChEBI" id="CHEBI:43474"/>
        <dbReference type="ChEBI" id="CHEBI:58201"/>
        <dbReference type="ChEBI" id="CHEBI:58830"/>
        <dbReference type="EC" id="2.5.1.78"/>
    </reaction>
</comment>
<protein>
    <recommendedName>
        <fullName evidence="3 7">6,7-dimethyl-8-ribityllumazine synthase</fullName>
        <shortName evidence="7">DMRL synthase</shortName>
        <shortName evidence="7">LS</shortName>
        <shortName evidence="7">Lumazine synthase</shortName>
        <ecNumber evidence="3 7">2.5.1.78</ecNumber>
    </recommendedName>
</protein>
<dbReference type="GO" id="GO:0009349">
    <property type="term" value="C:riboflavin synthase complex"/>
    <property type="evidence" value="ECO:0007669"/>
    <property type="project" value="UniProtKB-UniRule"/>
</dbReference>
<keyword evidence="5 7" id="KW-0808">Transferase</keyword>
<dbReference type="InterPro" id="IPR002180">
    <property type="entry name" value="LS/RS"/>
</dbReference>
<dbReference type="CDD" id="cd09209">
    <property type="entry name" value="Lumazine_synthase-I"/>
    <property type="match status" value="1"/>
</dbReference>
<proteinExistence type="inferred from homology"/>
<dbReference type="Gene3D" id="3.40.50.960">
    <property type="entry name" value="Lumazine/riboflavin synthase"/>
    <property type="match status" value="1"/>
</dbReference>
<evidence type="ECO:0000256" key="3">
    <source>
        <dbReference type="ARBA" id="ARBA00012664"/>
    </source>
</evidence>
<gene>
    <name evidence="7 9" type="primary">ribH</name>
    <name evidence="9" type="ORF">NIDE1384</name>
</gene>
<evidence type="ECO:0000313" key="10">
    <source>
        <dbReference type="Proteomes" id="UP000001660"/>
    </source>
</evidence>
<reference evidence="9 10" key="1">
    <citation type="journal article" date="2010" name="Proc. Natl. Acad. Sci. U.S.A.">
        <title>A Nitrospira metagenome illuminates the physiology and evolution of globally important nitrite-oxidizing bacteria.</title>
        <authorList>
            <person name="Lucker S."/>
            <person name="Wagner M."/>
            <person name="Maixner F."/>
            <person name="Pelletier E."/>
            <person name="Koch H."/>
            <person name="Vacherie B."/>
            <person name="Rattei T."/>
            <person name="Sinninghe Damste J."/>
            <person name="Spieck E."/>
            <person name="Le Paslier D."/>
            <person name="Daims H."/>
        </authorList>
    </citation>
    <scope>NUCLEOTIDE SEQUENCE [LARGE SCALE GENOMIC DNA]</scope>
</reference>
<dbReference type="HAMAP" id="MF_00178">
    <property type="entry name" value="Lumazine_synth"/>
    <property type="match status" value="1"/>
</dbReference>
<evidence type="ECO:0000256" key="6">
    <source>
        <dbReference type="ARBA" id="ARBA00048785"/>
    </source>
</evidence>
<name>D8PD25_9BACT</name>
<dbReference type="OrthoDB" id="9809709at2"/>
<keyword evidence="10" id="KW-1185">Reference proteome</keyword>
<feature type="binding site" evidence="7">
    <location>
        <position position="22"/>
    </location>
    <ligand>
        <name>5-amino-6-(D-ribitylamino)uracil</name>
        <dbReference type="ChEBI" id="CHEBI:15934"/>
    </ligand>
</feature>
<evidence type="ECO:0000256" key="4">
    <source>
        <dbReference type="ARBA" id="ARBA00022619"/>
    </source>
</evidence>
<keyword evidence="4 7" id="KW-0686">Riboflavin biosynthesis</keyword>
<dbReference type="GO" id="GO:0009231">
    <property type="term" value="P:riboflavin biosynthetic process"/>
    <property type="evidence" value="ECO:0007669"/>
    <property type="project" value="UniProtKB-UniRule"/>
</dbReference>
<comment type="function">
    <text evidence="7">Catalyzes the formation of 6,7-dimethyl-8-ribityllumazine by condensation of 5-amino-6-(D-ribitylamino)uracil with 3,4-dihydroxy-2-butanone 4-phosphate. This is the penultimate step in the biosynthesis of riboflavin.</text>
</comment>
<dbReference type="PANTHER" id="PTHR21058">
    <property type="entry name" value="6,7-DIMETHYL-8-RIBITYLLUMAZINE SYNTHASE DMRL SYNTHASE LUMAZINE SYNTHASE"/>
    <property type="match status" value="1"/>
</dbReference>
<dbReference type="SUPFAM" id="SSF52121">
    <property type="entry name" value="Lumazine synthase"/>
    <property type="match status" value="1"/>
</dbReference>
<evidence type="ECO:0000256" key="8">
    <source>
        <dbReference type="SAM" id="MobiDB-lite"/>
    </source>
</evidence>
<sequence length="180" mass="19359">MKLRKGSQDATGLTFGIVASKFNKFVTSRLLTECVKALTKAGVTDEAIEVVRVPGAFEIPLVARQLARSGRFDAVICLGAVIRGDTPHFEYISTEVSRGILQASMESNIPVIFGVLTTETVAQAIERADPEKLNRGADAAKTAIEMVNVMRLLKKEGSGDAPQPAPQPRRAGRSAARPKR</sequence>
<feature type="binding site" evidence="7">
    <location>
        <begin position="80"/>
        <end position="82"/>
    </location>
    <ligand>
        <name>5-amino-6-(D-ribitylamino)uracil</name>
        <dbReference type="ChEBI" id="CHEBI:15934"/>
    </ligand>
</feature>
<evidence type="ECO:0000256" key="2">
    <source>
        <dbReference type="ARBA" id="ARBA00007424"/>
    </source>
</evidence>
<organism evidence="9 10">
    <name type="scientific">Nitrospira defluvii</name>
    <dbReference type="NCBI Taxonomy" id="330214"/>
    <lineage>
        <taxon>Bacteria</taxon>
        <taxon>Pseudomonadati</taxon>
        <taxon>Nitrospirota</taxon>
        <taxon>Nitrospiria</taxon>
        <taxon>Nitrospirales</taxon>
        <taxon>Nitrospiraceae</taxon>
        <taxon>Nitrospira</taxon>
    </lineage>
</organism>
<dbReference type="NCBIfam" id="TIGR00114">
    <property type="entry name" value="lumazine-synth"/>
    <property type="match status" value="1"/>
</dbReference>
<evidence type="ECO:0000256" key="5">
    <source>
        <dbReference type="ARBA" id="ARBA00022679"/>
    </source>
</evidence>
<comment type="pathway">
    <text evidence="1 7">Cofactor biosynthesis; riboflavin biosynthesis; riboflavin from 2-hydroxy-3-oxobutyl phosphate and 5-amino-6-(D-ribitylamino)uracil: step 1/2.</text>
</comment>
<dbReference type="PANTHER" id="PTHR21058:SF0">
    <property type="entry name" value="6,7-DIMETHYL-8-RIBITYLLUMAZINE SYNTHASE"/>
    <property type="match status" value="1"/>
</dbReference>
<dbReference type="HOGENOM" id="CLU_089358_1_1_0"/>
<feature type="binding site" evidence="7">
    <location>
        <position position="113"/>
    </location>
    <ligand>
        <name>5-amino-6-(D-ribitylamino)uracil</name>
        <dbReference type="ChEBI" id="CHEBI:15934"/>
    </ligand>
</feature>
<dbReference type="GO" id="GO:0000906">
    <property type="term" value="F:6,7-dimethyl-8-ribityllumazine synthase activity"/>
    <property type="evidence" value="ECO:0007669"/>
    <property type="project" value="UniProtKB-UniRule"/>
</dbReference>
<dbReference type="STRING" id="330214.NIDE1384"/>